<proteinExistence type="predicted"/>
<feature type="compositionally biased region" description="Basic and acidic residues" evidence="1">
    <location>
        <begin position="104"/>
        <end position="114"/>
    </location>
</feature>
<evidence type="ECO:0000313" key="3">
    <source>
        <dbReference type="Proteomes" id="UP000230824"/>
    </source>
</evidence>
<dbReference type="Proteomes" id="UP000230824">
    <property type="component" value="Segment"/>
</dbReference>
<evidence type="ECO:0000313" key="2">
    <source>
        <dbReference type="EMBL" id="ATI15868.1"/>
    </source>
</evidence>
<feature type="region of interest" description="Disordered" evidence="1">
    <location>
        <begin position="66"/>
        <end position="114"/>
    </location>
</feature>
<name>A0A291LB80_9CAUD</name>
<dbReference type="GeneID" id="62611838"/>
<organism evidence="2 3">
    <name type="scientific">Escherichia phage vB_EcoM_PHB05</name>
    <dbReference type="NCBI Taxonomy" id="2041347"/>
    <lineage>
        <taxon>Viruses</taxon>
        <taxon>Duplodnaviria</taxon>
        <taxon>Heunggongvirae</taxon>
        <taxon>Uroviricota</taxon>
        <taxon>Caudoviricetes</taxon>
        <taxon>Stephanstirmvirinae</taxon>
        <taxon>Justusliebigvirus</taxon>
        <taxon>Justusliebigvirus PHB05</taxon>
    </lineage>
</organism>
<evidence type="ECO:0000256" key="1">
    <source>
        <dbReference type="SAM" id="MobiDB-lite"/>
    </source>
</evidence>
<evidence type="ECO:0008006" key="4">
    <source>
        <dbReference type="Google" id="ProtNLM"/>
    </source>
</evidence>
<accession>A0A291LB80</accession>
<feature type="compositionally biased region" description="Basic and acidic residues" evidence="1">
    <location>
        <begin position="217"/>
        <end position="234"/>
    </location>
</feature>
<sequence>MLEINTSKIKNTVTFTVDKDSLKNTKDAIKNLKTFTESIEPSLNMTKMRRQFKSMEEYAKRIRQQMSGLGGGNPPPIPPTGGSRGGGGKGGSGRGGSGSSGGRKTPEERAAEAAAKRAALANMKQDDFSFKAMPFTKADSRILEKSKKIVEETVELYRKGVITSQQMNNTLARQLEELRRSHKEKNAQLLDEERARRRIARLQEAEDKRRQRIRERERKDFERQQRREKEARQRDRQRKLSGVGNAAIALNPAMFGAALLGAGLYQGISKIAESITASAERVNMVSRGGQNVQVNPNAILTMRTWGEMNGVDSASIIKAIDNLKDVRERLGNTVLHSEFDEKSGKWKGGDSGINEIMNKFGWSKEDVAKFQNRPLDFVQALVNEGQKRGMNSAQIGRLMENLGDDLMHYQRMFLDNGKEFMEVLRMLSNSGATLNDENIKAAQDFVKLRAEISAAGEGFTNNLLVGFMDGLKSAPDFAENMKTFQEAARGLGEMSGSIVSSLAKIAKYFLDFSNKVGPKNNTKEAVRDYYNGTQYGYDAQVGGNPWAYWPIGRDQHKPENQPLGDFDSSFLTSALNPSASSIGYNRPDLTASMLTPRQGVPIPLNLQNTVVIPDNAFQINVIPDGYGFSNYLDATMNTSFSNFSQGLTLQLSSGQSSTGG</sequence>
<dbReference type="KEGG" id="vg:62611838"/>
<dbReference type="RefSeq" id="YP_009984494.1">
    <property type="nucleotide sequence ID" value="NC_052652.1"/>
</dbReference>
<dbReference type="EMBL" id="MF805809">
    <property type="protein sequence ID" value="ATI15868.1"/>
    <property type="molecule type" value="Genomic_DNA"/>
</dbReference>
<keyword evidence="3" id="KW-1185">Reference proteome</keyword>
<feature type="region of interest" description="Disordered" evidence="1">
    <location>
        <begin position="217"/>
        <end position="240"/>
    </location>
</feature>
<protein>
    <recommendedName>
        <fullName evidence="4">Tape measure protein</fullName>
    </recommendedName>
</protein>
<feature type="compositionally biased region" description="Gly residues" evidence="1">
    <location>
        <begin position="82"/>
        <end position="101"/>
    </location>
</feature>
<reference evidence="2 3" key="1">
    <citation type="submission" date="2017-09" db="EMBL/GenBank/DDBJ databases">
        <title>Phage vB_EcoM_PHB05 against multidrug-resistant shiga toxin-producing Escherichia.</title>
        <authorList>
            <person name="Chen Y."/>
            <person name="Song J."/>
            <person name="Wu B."/>
        </authorList>
    </citation>
    <scope>NUCLEOTIDE SEQUENCE [LARGE SCALE GENOMIC DNA]</scope>
    <source>
        <strain evidence="2">Wastewater</strain>
    </source>
</reference>